<dbReference type="EMBL" id="BPLR01014260">
    <property type="protein sequence ID" value="GIY67616.1"/>
    <property type="molecule type" value="Genomic_DNA"/>
</dbReference>
<proteinExistence type="predicted"/>
<comment type="caution">
    <text evidence="1">The sequence shown here is derived from an EMBL/GenBank/DDBJ whole genome shotgun (WGS) entry which is preliminary data.</text>
</comment>
<keyword evidence="2" id="KW-1185">Reference proteome</keyword>
<protein>
    <submittedName>
        <fullName evidence="1">Uncharacterized protein</fullName>
    </submittedName>
</protein>
<sequence>MEVKHLPDERSGLLGYNAKARLVPSIIGPAIIVGPLRATNSKVTHPTQCRDQDSHFWPSFKCLVKSIGCGPLSQFKSGNIT</sequence>
<accession>A0AAV4VBW7</accession>
<dbReference type="AlphaFoldDB" id="A0AAV4VBW7"/>
<reference evidence="1 2" key="1">
    <citation type="submission" date="2021-06" db="EMBL/GenBank/DDBJ databases">
        <title>Caerostris extrusa draft genome.</title>
        <authorList>
            <person name="Kono N."/>
            <person name="Arakawa K."/>
        </authorList>
    </citation>
    <scope>NUCLEOTIDE SEQUENCE [LARGE SCALE GENOMIC DNA]</scope>
</reference>
<organism evidence="1 2">
    <name type="scientific">Caerostris extrusa</name>
    <name type="common">Bark spider</name>
    <name type="synonym">Caerostris bankana</name>
    <dbReference type="NCBI Taxonomy" id="172846"/>
    <lineage>
        <taxon>Eukaryota</taxon>
        <taxon>Metazoa</taxon>
        <taxon>Ecdysozoa</taxon>
        <taxon>Arthropoda</taxon>
        <taxon>Chelicerata</taxon>
        <taxon>Arachnida</taxon>
        <taxon>Araneae</taxon>
        <taxon>Araneomorphae</taxon>
        <taxon>Entelegynae</taxon>
        <taxon>Araneoidea</taxon>
        <taxon>Araneidae</taxon>
        <taxon>Caerostris</taxon>
    </lineage>
</organism>
<evidence type="ECO:0000313" key="2">
    <source>
        <dbReference type="Proteomes" id="UP001054945"/>
    </source>
</evidence>
<dbReference type="Proteomes" id="UP001054945">
    <property type="component" value="Unassembled WGS sequence"/>
</dbReference>
<name>A0AAV4VBW7_CAEEX</name>
<gene>
    <name evidence="1" type="ORF">CEXT_327911</name>
</gene>
<evidence type="ECO:0000313" key="1">
    <source>
        <dbReference type="EMBL" id="GIY67616.1"/>
    </source>
</evidence>